<dbReference type="OrthoDB" id="9978173at2759"/>
<dbReference type="AlphaFoldDB" id="A0A8H3G9F0"/>
<dbReference type="Pfam" id="PF14388">
    <property type="entry name" value="DUF4419"/>
    <property type="match status" value="1"/>
</dbReference>
<sequence>MPVTIHPAPHLAARKWTRTDVASSATTLLKDSCPTEHSKSKSIIQSSFQKLGSEPLHPSNNGFVRAAVAAYCQHHHLTIRPEIVWFAILTQLSLFVNTNAEAMRPFFVAHEGQKELWVYAVGTIHSVDMGALARQMSHLLSKNVNDPELHPWIMPDFSTTTENDRVVASIIMMGALQKYFSYGFMLTCGLPSVTLLGTRDDWLKMQQRLEKLPQLGTEPSDFYSLLKPVLAHFVASFDSPEAQETKDFWQKIAHESGGSGPHYLSGWITAFCFWDQDGKSMYAPNGEGPSGPVEVDGFGWRNPGCQLGDTLFHKVDLDKIPSGCTSVPVKVDDNGTQYETRMVAGSVGIRVTSSGGLLDESRTHGDRGIYVMDRETGECKPYVYEPATPSGEPGLDSLQPESGWWMYELKEENKGKDSSAQDGKPLIDDEMQEGLSTLDGGIHIPLVPPPSEEMTI</sequence>
<evidence type="ECO:0000313" key="2">
    <source>
        <dbReference type="EMBL" id="CAF9938325.1"/>
    </source>
</evidence>
<feature type="compositionally biased region" description="Pro residues" evidence="1">
    <location>
        <begin position="446"/>
        <end position="456"/>
    </location>
</feature>
<proteinExistence type="predicted"/>
<comment type="caution">
    <text evidence="2">The sequence shown here is derived from an EMBL/GenBank/DDBJ whole genome shotgun (WGS) entry which is preliminary data.</text>
</comment>
<dbReference type="InterPro" id="IPR025533">
    <property type="entry name" value="DUF4419"/>
</dbReference>
<dbReference type="EMBL" id="CAJPDT010000107">
    <property type="protein sequence ID" value="CAF9938325.1"/>
    <property type="molecule type" value="Genomic_DNA"/>
</dbReference>
<reference evidence="2" key="1">
    <citation type="submission" date="2021-03" db="EMBL/GenBank/DDBJ databases">
        <authorList>
            <person name="Tagirdzhanova G."/>
        </authorList>
    </citation>
    <scope>NUCLEOTIDE SEQUENCE</scope>
</reference>
<accession>A0A8H3G9F0</accession>
<feature type="region of interest" description="Disordered" evidence="1">
    <location>
        <begin position="437"/>
        <end position="456"/>
    </location>
</feature>
<organism evidence="2 3">
    <name type="scientific">Imshaugia aleurites</name>
    <dbReference type="NCBI Taxonomy" id="172621"/>
    <lineage>
        <taxon>Eukaryota</taxon>
        <taxon>Fungi</taxon>
        <taxon>Dikarya</taxon>
        <taxon>Ascomycota</taxon>
        <taxon>Pezizomycotina</taxon>
        <taxon>Lecanoromycetes</taxon>
        <taxon>OSLEUM clade</taxon>
        <taxon>Lecanoromycetidae</taxon>
        <taxon>Lecanorales</taxon>
        <taxon>Lecanorineae</taxon>
        <taxon>Parmeliaceae</taxon>
        <taxon>Imshaugia</taxon>
    </lineage>
</organism>
<dbReference type="PANTHER" id="PTHR31252:SF11">
    <property type="entry name" value="DUF4419 DOMAIN-CONTAINING PROTEIN"/>
    <property type="match status" value="1"/>
</dbReference>
<keyword evidence="3" id="KW-1185">Reference proteome</keyword>
<protein>
    <submittedName>
        <fullName evidence="2">Uncharacterized protein</fullName>
    </submittedName>
</protein>
<evidence type="ECO:0000256" key="1">
    <source>
        <dbReference type="SAM" id="MobiDB-lite"/>
    </source>
</evidence>
<name>A0A8H3G9F0_9LECA</name>
<evidence type="ECO:0000313" key="3">
    <source>
        <dbReference type="Proteomes" id="UP000664534"/>
    </source>
</evidence>
<dbReference type="Proteomes" id="UP000664534">
    <property type="component" value="Unassembled WGS sequence"/>
</dbReference>
<gene>
    <name evidence="2" type="ORF">IMSHALPRED_000762</name>
</gene>
<dbReference type="PANTHER" id="PTHR31252">
    <property type="entry name" value="DUF4419 DOMAIN-CONTAINING PROTEIN"/>
    <property type="match status" value="1"/>
</dbReference>